<keyword evidence="1" id="KW-0732">Signal</keyword>
<dbReference type="Pfam" id="PF01607">
    <property type="entry name" value="CBM_14"/>
    <property type="match status" value="1"/>
</dbReference>
<name>A0A1D1VK97_RAMVA</name>
<evidence type="ECO:0000313" key="3">
    <source>
        <dbReference type="EMBL" id="GAV02037.1"/>
    </source>
</evidence>
<dbReference type="STRING" id="947166.A0A1D1VK97"/>
<accession>A0A1D1VK97</accession>
<dbReference type="SUPFAM" id="SSF57625">
    <property type="entry name" value="Invertebrate chitin-binding proteins"/>
    <property type="match status" value="1"/>
</dbReference>
<evidence type="ECO:0000259" key="2">
    <source>
        <dbReference type="PROSITE" id="PS50940"/>
    </source>
</evidence>
<sequence length="497" mass="56877">MRGSTLIRWIWNVIILFHDVRWIGTAGLFECPSRFGYFADRAECTKYYICNFGFGVQQECPNGLQFSTRLRNCDWIRNINCTQYPGFAYRQGEDSLPLPASVETTTADTDIYMLPLKNSRFPPIFAQAPQRTTTGRPELQVCPARPCNSSTCTAPRCRCGSSDIPNGMDPEDVPQMIIITFENAINEWTYSVYQSILREDRKNPNGCPIKATFFVSHEWTDYSSVQNLYSSGHEMAVLGVSLLYEGNRSEHSWEEEVAGQRKILSLFGNVSKADVHGMRAPYLTIGGDEQFSMLYRNDFTFDSSMPVFENEPPFFPFTLDCLINNYCMIDPCPKNSYPGIWELPVVMWSDLSGSRCNTVDGCTDSISAPEVFELLMSNFERHYSTNRAPFNMFMSPAWFAKEMNTKAFKKFVETMLSKKDVFFVTIDQVIQWMKNPTPLSQIKDFKPWQCHAAPPTPPCLNPNICTPWFEKAKEIRPLKTCMPCPKKYPWLGNEEGL</sequence>
<organism evidence="3 4">
    <name type="scientific">Ramazzottius varieornatus</name>
    <name type="common">Water bear</name>
    <name type="synonym">Tardigrade</name>
    <dbReference type="NCBI Taxonomy" id="947166"/>
    <lineage>
        <taxon>Eukaryota</taxon>
        <taxon>Metazoa</taxon>
        <taxon>Ecdysozoa</taxon>
        <taxon>Tardigrada</taxon>
        <taxon>Eutardigrada</taxon>
        <taxon>Parachela</taxon>
        <taxon>Hypsibioidea</taxon>
        <taxon>Ramazzottiidae</taxon>
        <taxon>Ramazzottius</taxon>
    </lineage>
</organism>
<dbReference type="Proteomes" id="UP000186922">
    <property type="component" value="Unassembled WGS sequence"/>
</dbReference>
<dbReference type="SUPFAM" id="SSF88713">
    <property type="entry name" value="Glycoside hydrolase/deacetylase"/>
    <property type="match status" value="1"/>
</dbReference>
<dbReference type="PROSITE" id="PS50940">
    <property type="entry name" value="CHIT_BIND_II"/>
    <property type="match status" value="1"/>
</dbReference>
<dbReference type="OrthoDB" id="504708at2759"/>
<feature type="domain" description="Chitin-binding type-2" evidence="2">
    <location>
        <begin position="28"/>
        <end position="83"/>
    </location>
</feature>
<dbReference type="AlphaFoldDB" id="A0A1D1VK97"/>
<proteinExistence type="predicted"/>
<dbReference type="Gene3D" id="2.170.140.10">
    <property type="entry name" value="Chitin binding domain"/>
    <property type="match status" value="1"/>
</dbReference>
<dbReference type="EMBL" id="BDGG01000007">
    <property type="protein sequence ID" value="GAV02037.1"/>
    <property type="molecule type" value="Genomic_DNA"/>
</dbReference>
<protein>
    <recommendedName>
        <fullName evidence="2">Chitin-binding type-2 domain-containing protein</fullName>
    </recommendedName>
</protein>
<dbReference type="GO" id="GO:0005975">
    <property type="term" value="P:carbohydrate metabolic process"/>
    <property type="evidence" value="ECO:0007669"/>
    <property type="project" value="InterPro"/>
</dbReference>
<dbReference type="InterPro" id="IPR036508">
    <property type="entry name" value="Chitin-bd_dom_sf"/>
</dbReference>
<dbReference type="PANTHER" id="PTHR45985:SF12">
    <property type="entry name" value="CHITIN DEACETYLASE-LIKE 5, ISOFORM B"/>
    <property type="match status" value="1"/>
</dbReference>
<gene>
    <name evidence="3" type="primary">RvY_12650-1</name>
    <name evidence="3" type="synonym">RvY_12650.1</name>
    <name evidence="3" type="ORF">RvY_12650</name>
</gene>
<reference evidence="3 4" key="1">
    <citation type="journal article" date="2016" name="Nat. Commun.">
        <title>Extremotolerant tardigrade genome and improved radiotolerance of human cultured cells by tardigrade-unique protein.</title>
        <authorList>
            <person name="Hashimoto T."/>
            <person name="Horikawa D.D."/>
            <person name="Saito Y."/>
            <person name="Kuwahara H."/>
            <person name="Kozuka-Hata H."/>
            <person name="Shin-I T."/>
            <person name="Minakuchi Y."/>
            <person name="Ohishi K."/>
            <person name="Motoyama A."/>
            <person name="Aizu T."/>
            <person name="Enomoto A."/>
            <person name="Kondo K."/>
            <person name="Tanaka S."/>
            <person name="Hara Y."/>
            <person name="Koshikawa S."/>
            <person name="Sagara H."/>
            <person name="Miura T."/>
            <person name="Yokobori S."/>
            <person name="Miyagawa K."/>
            <person name="Suzuki Y."/>
            <person name="Kubo T."/>
            <person name="Oyama M."/>
            <person name="Kohara Y."/>
            <person name="Fujiyama A."/>
            <person name="Arakawa K."/>
            <person name="Katayama T."/>
            <person name="Toyoda A."/>
            <person name="Kunieda T."/>
        </authorList>
    </citation>
    <scope>NUCLEOTIDE SEQUENCE [LARGE SCALE GENOMIC DNA]</scope>
    <source>
        <strain evidence="3 4">YOKOZUNA-1</strain>
    </source>
</reference>
<dbReference type="GO" id="GO:0005576">
    <property type="term" value="C:extracellular region"/>
    <property type="evidence" value="ECO:0007669"/>
    <property type="project" value="InterPro"/>
</dbReference>
<feature type="chain" id="PRO_5008898533" description="Chitin-binding type-2 domain-containing protein" evidence="1">
    <location>
        <begin position="23"/>
        <end position="497"/>
    </location>
</feature>
<dbReference type="InterPro" id="IPR011330">
    <property type="entry name" value="Glyco_hydro/deAcase_b/a-brl"/>
</dbReference>
<dbReference type="InterPro" id="IPR052740">
    <property type="entry name" value="CE4"/>
</dbReference>
<comment type="caution">
    <text evidence="3">The sequence shown here is derived from an EMBL/GenBank/DDBJ whole genome shotgun (WGS) entry which is preliminary data.</text>
</comment>
<dbReference type="InterPro" id="IPR002557">
    <property type="entry name" value="Chitin-bd_dom"/>
</dbReference>
<feature type="signal peptide" evidence="1">
    <location>
        <begin position="1"/>
        <end position="22"/>
    </location>
</feature>
<dbReference type="Gene3D" id="3.20.20.370">
    <property type="entry name" value="Glycoside hydrolase/deacetylase"/>
    <property type="match status" value="1"/>
</dbReference>
<dbReference type="GO" id="GO:0008061">
    <property type="term" value="F:chitin binding"/>
    <property type="evidence" value="ECO:0007669"/>
    <property type="project" value="InterPro"/>
</dbReference>
<dbReference type="SMART" id="SM00494">
    <property type="entry name" value="ChtBD2"/>
    <property type="match status" value="1"/>
</dbReference>
<keyword evidence="4" id="KW-1185">Reference proteome</keyword>
<dbReference type="PANTHER" id="PTHR45985">
    <property type="match status" value="1"/>
</dbReference>
<evidence type="ECO:0000313" key="4">
    <source>
        <dbReference type="Proteomes" id="UP000186922"/>
    </source>
</evidence>
<evidence type="ECO:0000256" key="1">
    <source>
        <dbReference type="SAM" id="SignalP"/>
    </source>
</evidence>